<gene>
    <name evidence="1" type="ORF">TSPGSL018_25826</name>
</gene>
<feature type="non-terminal residue" evidence="1">
    <location>
        <position position="94"/>
    </location>
</feature>
<proteinExistence type="predicted"/>
<evidence type="ECO:0000313" key="1">
    <source>
        <dbReference type="EMBL" id="JAC74473.1"/>
    </source>
</evidence>
<accession>A0A061RR92</accession>
<organism evidence="1">
    <name type="scientific">Tetraselmis sp. GSL018</name>
    <dbReference type="NCBI Taxonomy" id="582737"/>
    <lineage>
        <taxon>Eukaryota</taxon>
        <taxon>Viridiplantae</taxon>
        <taxon>Chlorophyta</taxon>
        <taxon>core chlorophytes</taxon>
        <taxon>Chlorodendrophyceae</taxon>
        <taxon>Chlorodendrales</taxon>
        <taxon>Chlorodendraceae</taxon>
        <taxon>Tetraselmis</taxon>
    </lineage>
</organism>
<name>A0A061RR92_9CHLO</name>
<dbReference type="AlphaFoldDB" id="A0A061RR92"/>
<reference evidence="1" key="1">
    <citation type="submission" date="2014-05" db="EMBL/GenBank/DDBJ databases">
        <title>The transcriptome of the halophilic microalga Tetraselmis sp. GSL018 isolated from the Great Salt Lake, Utah.</title>
        <authorList>
            <person name="Jinkerson R.E."/>
            <person name="D'Adamo S."/>
            <person name="Posewitz M.C."/>
        </authorList>
    </citation>
    <scope>NUCLEOTIDE SEQUENCE</scope>
    <source>
        <strain evidence="1">GSL018</strain>
    </source>
</reference>
<sequence>RAVMEATECKDEKVVKGMFRDLSGWMEAGNELTEDAILDVLQANNLLELRGATRSPQRVSSPTKYDGYLLLEDSWSALRHEIEMQVPKLEGSPQ</sequence>
<feature type="non-terminal residue" evidence="1">
    <location>
        <position position="1"/>
    </location>
</feature>
<dbReference type="EMBL" id="GBEZ01011299">
    <property type="protein sequence ID" value="JAC74473.1"/>
    <property type="molecule type" value="Transcribed_RNA"/>
</dbReference>
<protein>
    <submittedName>
        <fullName evidence="1">Uncharacterized protein</fullName>
    </submittedName>
</protein>